<organism evidence="3 4">
    <name type="scientific">Puccinia coronata f. sp. avenae</name>
    <dbReference type="NCBI Taxonomy" id="200324"/>
    <lineage>
        <taxon>Eukaryota</taxon>
        <taxon>Fungi</taxon>
        <taxon>Dikarya</taxon>
        <taxon>Basidiomycota</taxon>
        <taxon>Pucciniomycotina</taxon>
        <taxon>Pucciniomycetes</taxon>
        <taxon>Pucciniales</taxon>
        <taxon>Pucciniaceae</taxon>
        <taxon>Puccinia</taxon>
    </lineage>
</organism>
<name>A0A2N5VZ58_9BASI</name>
<dbReference type="EMBL" id="PGCJ01000034">
    <property type="protein sequence ID" value="PLW55273.1"/>
    <property type="molecule type" value="Genomic_DNA"/>
</dbReference>
<feature type="region of interest" description="Disordered" evidence="1">
    <location>
        <begin position="88"/>
        <end position="119"/>
    </location>
</feature>
<keyword evidence="2" id="KW-0732">Signal</keyword>
<feature type="region of interest" description="Disordered" evidence="1">
    <location>
        <begin position="45"/>
        <end position="65"/>
    </location>
</feature>
<feature type="compositionally biased region" description="Polar residues" evidence="1">
    <location>
        <begin position="88"/>
        <end position="106"/>
    </location>
</feature>
<feature type="signal peptide" evidence="2">
    <location>
        <begin position="1"/>
        <end position="21"/>
    </location>
</feature>
<comment type="caution">
    <text evidence="3">The sequence shown here is derived from an EMBL/GenBank/DDBJ whole genome shotgun (WGS) entry which is preliminary data.</text>
</comment>
<feature type="chain" id="PRO_5014607151" evidence="2">
    <location>
        <begin position="22"/>
        <end position="262"/>
    </location>
</feature>
<evidence type="ECO:0000313" key="4">
    <source>
        <dbReference type="Proteomes" id="UP000235388"/>
    </source>
</evidence>
<evidence type="ECO:0000256" key="2">
    <source>
        <dbReference type="SAM" id="SignalP"/>
    </source>
</evidence>
<sequence length="262" mass="29127">MLLSRNFLLFSLHRLTPNSQAECAWLGLGGVRTFLGNNPFHWSGGKSINEPNNRIPGPGQPSKLNQARGKQALRGALVQQTEGFIPQITGSSAGNWRQTKHGQQPKTQPPPGNQKPLSTSSSNIALILAKMQAQQEDDQLRCHQDEYCARRKADLDKQSHIMAIIASVAKHFWPEDILKPNGSNIRQWERMVWLHAAERFSDPDVFLGESDTVIDPSDELVARGIIHASINSNLTYNLLDLPSAADVYLHLVVKFRVVNQAS</sequence>
<keyword evidence="4" id="KW-1185">Reference proteome</keyword>
<evidence type="ECO:0000256" key="1">
    <source>
        <dbReference type="SAM" id="MobiDB-lite"/>
    </source>
</evidence>
<proteinExistence type="predicted"/>
<dbReference type="Proteomes" id="UP000235388">
    <property type="component" value="Unassembled WGS sequence"/>
</dbReference>
<evidence type="ECO:0000313" key="3">
    <source>
        <dbReference type="EMBL" id="PLW55273.1"/>
    </source>
</evidence>
<protein>
    <submittedName>
        <fullName evidence="3">Uncharacterized protein</fullName>
    </submittedName>
</protein>
<dbReference type="OrthoDB" id="10567581at2759"/>
<gene>
    <name evidence="3" type="ORF">PCANC_10560</name>
</gene>
<dbReference type="AlphaFoldDB" id="A0A2N5VZ58"/>
<reference evidence="3 4" key="1">
    <citation type="submission" date="2017-11" db="EMBL/GenBank/DDBJ databases">
        <title>De novo assembly and phasing of dikaryotic genomes from two isolates of Puccinia coronata f. sp. avenae, the causal agent of oat crown rust.</title>
        <authorList>
            <person name="Miller M.E."/>
            <person name="Zhang Y."/>
            <person name="Omidvar V."/>
            <person name="Sperschneider J."/>
            <person name="Schwessinger B."/>
            <person name="Raley C."/>
            <person name="Palmer J.M."/>
            <person name="Garnica D."/>
            <person name="Upadhyaya N."/>
            <person name="Rathjen J."/>
            <person name="Taylor J.M."/>
            <person name="Park R.F."/>
            <person name="Dodds P.N."/>
            <person name="Hirsch C.D."/>
            <person name="Kianian S.F."/>
            <person name="Figueroa M."/>
        </authorList>
    </citation>
    <scope>NUCLEOTIDE SEQUENCE [LARGE SCALE GENOMIC DNA]</scope>
    <source>
        <strain evidence="3">12NC29</strain>
    </source>
</reference>
<dbReference type="STRING" id="200324.A0A2N5VZ58"/>
<accession>A0A2N5VZ58</accession>